<feature type="region of interest" description="Disordered" evidence="2">
    <location>
        <begin position="92"/>
        <end position="120"/>
    </location>
</feature>
<dbReference type="EMBL" id="JAMKFB020000005">
    <property type="protein sequence ID" value="KAL0194405.1"/>
    <property type="molecule type" value="Genomic_DNA"/>
</dbReference>
<feature type="compositionally biased region" description="Low complexity" evidence="2">
    <location>
        <begin position="99"/>
        <end position="110"/>
    </location>
</feature>
<sequence length="120" mass="13168">GIFGRRREEVGVTANGATAVSSQPAVPLQYGDMKAALEKERSRCSELEEALQKMRIELRSLREEAAHFKAQEHVAPSTPASARQQIIMSAIVKSPERQPNPSSLLNPSSSARRKENSTPE</sequence>
<reference evidence="3 4" key="1">
    <citation type="submission" date="2024-05" db="EMBL/GenBank/DDBJ databases">
        <title>Genome sequencing and assembly of Indian major carp, Cirrhinus mrigala (Hamilton, 1822).</title>
        <authorList>
            <person name="Mohindra V."/>
            <person name="Chowdhury L.M."/>
            <person name="Lal K."/>
            <person name="Jena J.K."/>
        </authorList>
    </citation>
    <scope>NUCLEOTIDE SEQUENCE [LARGE SCALE GENOMIC DNA]</scope>
    <source>
        <strain evidence="3">CM1030</strain>
        <tissue evidence="3">Blood</tissue>
    </source>
</reference>
<proteinExistence type="predicted"/>
<dbReference type="AlphaFoldDB" id="A0ABD0R9X0"/>
<name>A0ABD0R9X0_CIRMR</name>
<accession>A0ABD0R9X0</accession>
<feature type="non-terminal residue" evidence="3">
    <location>
        <position position="120"/>
    </location>
</feature>
<comment type="caution">
    <text evidence="3">The sequence shown here is derived from an EMBL/GenBank/DDBJ whole genome shotgun (WGS) entry which is preliminary data.</text>
</comment>
<feature type="coiled-coil region" evidence="1">
    <location>
        <begin position="30"/>
        <end position="71"/>
    </location>
</feature>
<keyword evidence="4" id="KW-1185">Reference proteome</keyword>
<evidence type="ECO:0000256" key="2">
    <source>
        <dbReference type="SAM" id="MobiDB-lite"/>
    </source>
</evidence>
<evidence type="ECO:0000313" key="4">
    <source>
        <dbReference type="Proteomes" id="UP001529510"/>
    </source>
</evidence>
<evidence type="ECO:0000256" key="1">
    <source>
        <dbReference type="SAM" id="Coils"/>
    </source>
</evidence>
<evidence type="ECO:0000313" key="3">
    <source>
        <dbReference type="EMBL" id="KAL0194405.1"/>
    </source>
</evidence>
<keyword evidence="1" id="KW-0175">Coiled coil</keyword>
<organism evidence="3 4">
    <name type="scientific">Cirrhinus mrigala</name>
    <name type="common">Mrigala</name>
    <dbReference type="NCBI Taxonomy" id="683832"/>
    <lineage>
        <taxon>Eukaryota</taxon>
        <taxon>Metazoa</taxon>
        <taxon>Chordata</taxon>
        <taxon>Craniata</taxon>
        <taxon>Vertebrata</taxon>
        <taxon>Euteleostomi</taxon>
        <taxon>Actinopterygii</taxon>
        <taxon>Neopterygii</taxon>
        <taxon>Teleostei</taxon>
        <taxon>Ostariophysi</taxon>
        <taxon>Cypriniformes</taxon>
        <taxon>Cyprinidae</taxon>
        <taxon>Labeoninae</taxon>
        <taxon>Labeonini</taxon>
        <taxon>Cirrhinus</taxon>
    </lineage>
</organism>
<dbReference type="Proteomes" id="UP001529510">
    <property type="component" value="Unassembled WGS sequence"/>
</dbReference>
<feature type="non-terminal residue" evidence="3">
    <location>
        <position position="1"/>
    </location>
</feature>
<gene>
    <name evidence="3" type="ORF">M9458_012701</name>
</gene>
<protein>
    <submittedName>
        <fullName evidence="3">Uncharacterized protein</fullName>
    </submittedName>
</protein>
<dbReference type="SUPFAM" id="SSF90257">
    <property type="entry name" value="Myosin rod fragments"/>
    <property type="match status" value="1"/>
</dbReference>